<keyword evidence="2" id="KW-1185">Reference proteome</keyword>
<evidence type="ECO:0000313" key="2">
    <source>
        <dbReference type="Proteomes" id="UP000199120"/>
    </source>
</evidence>
<reference evidence="2" key="1">
    <citation type="submission" date="2016-10" db="EMBL/GenBank/DDBJ databases">
        <authorList>
            <person name="Varghese N."/>
            <person name="Submissions S."/>
        </authorList>
    </citation>
    <scope>NUCLEOTIDE SEQUENCE [LARGE SCALE GENOMIC DNA]</scope>
    <source>
        <strain evidence="2">LMG 26416</strain>
    </source>
</reference>
<dbReference type="AlphaFoldDB" id="A0A1H7L118"/>
<protein>
    <submittedName>
        <fullName evidence="1">Uncharacterized protein</fullName>
    </submittedName>
</protein>
<evidence type="ECO:0000313" key="1">
    <source>
        <dbReference type="EMBL" id="SEK92534.1"/>
    </source>
</evidence>
<dbReference type="Proteomes" id="UP000199120">
    <property type="component" value="Unassembled WGS sequence"/>
</dbReference>
<dbReference type="EMBL" id="FOAJ01000004">
    <property type="protein sequence ID" value="SEK92534.1"/>
    <property type="molecule type" value="Genomic_DNA"/>
</dbReference>
<dbReference type="RefSeq" id="WP_090548096.1">
    <property type="nucleotide sequence ID" value="NZ_FNSR01000002.1"/>
</dbReference>
<proteinExistence type="predicted"/>
<organism evidence="1 2">
    <name type="scientific">Paraburkholderia caballeronis</name>
    <dbReference type="NCBI Taxonomy" id="416943"/>
    <lineage>
        <taxon>Bacteria</taxon>
        <taxon>Pseudomonadati</taxon>
        <taxon>Pseudomonadota</taxon>
        <taxon>Betaproteobacteria</taxon>
        <taxon>Burkholderiales</taxon>
        <taxon>Burkholderiaceae</taxon>
        <taxon>Paraburkholderia</taxon>
    </lineage>
</organism>
<dbReference type="STRING" id="416943.SAMN05445871_4044"/>
<sequence>MRAFKKSLPLTVESLLQRMALNRMYTEHAVRLRLGCSREGVRDLLQRAVADGAIREAAPDKNGRVYFWREEERHVDVATRRWGAAIMTGQLEGYTASLDRFRSLCERARRR</sequence>
<name>A0A1H7L118_9BURK</name>
<accession>A0A1H7L118</accession>
<gene>
    <name evidence="1" type="ORF">SAMN05192542_104135</name>
</gene>